<proteinExistence type="predicted"/>
<evidence type="ECO:0000313" key="1">
    <source>
        <dbReference type="EMBL" id="ETN77209.1"/>
    </source>
</evidence>
<name>W2T6F6_NECAM</name>
<keyword evidence="2" id="KW-1185">Reference proteome</keyword>
<dbReference type="AlphaFoldDB" id="W2T6F6"/>
<dbReference type="KEGG" id="nai:NECAME_11224"/>
<protein>
    <submittedName>
        <fullName evidence="1">Uncharacterized protein</fullName>
    </submittedName>
</protein>
<sequence>MFQMQRKHACLSCIAMDYGSEEVTARRDDVQRRGDAVLTRQSGRYGIEANGVPGVWKGLKYGTSLWGNSMSWMQNIFSKGRIARNTT</sequence>
<dbReference type="Proteomes" id="UP000053676">
    <property type="component" value="Unassembled WGS sequence"/>
</dbReference>
<evidence type="ECO:0000313" key="2">
    <source>
        <dbReference type="Proteomes" id="UP000053676"/>
    </source>
</evidence>
<accession>W2T6F6</accession>
<dbReference type="EMBL" id="KI660187">
    <property type="protein sequence ID" value="ETN77209.1"/>
    <property type="molecule type" value="Genomic_DNA"/>
</dbReference>
<gene>
    <name evidence="1" type="ORF">NECAME_11224</name>
</gene>
<reference evidence="2" key="1">
    <citation type="journal article" date="2014" name="Nat. Genet.">
        <title>Genome of the human hookworm Necator americanus.</title>
        <authorList>
            <person name="Tang Y.T."/>
            <person name="Gao X."/>
            <person name="Rosa B.A."/>
            <person name="Abubucker S."/>
            <person name="Hallsworth-Pepin K."/>
            <person name="Martin J."/>
            <person name="Tyagi R."/>
            <person name="Heizer E."/>
            <person name="Zhang X."/>
            <person name="Bhonagiri-Palsikar V."/>
            <person name="Minx P."/>
            <person name="Warren W.C."/>
            <person name="Wang Q."/>
            <person name="Zhan B."/>
            <person name="Hotez P.J."/>
            <person name="Sternberg P.W."/>
            <person name="Dougall A."/>
            <person name="Gaze S.T."/>
            <person name="Mulvenna J."/>
            <person name="Sotillo J."/>
            <person name="Ranganathan S."/>
            <person name="Rabelo E.M."/>
            <person name="Wilson R.K."/>
            <person name="Felgner P.L."/>
            <person name="Bethony J."/>
            <person name="Hawdon J.M."/>
            <person name="Gasser R.B."/>
            <person name="Loukas A."/>
            <person name="Mitreva M."/>
        </authorList>
    </citation>
    <scope>NUCLEOTIDE SEQUENCE [LARGE SCALE GENOMIC DNA]</scope>
</reference>
<organism evidence="1 2">
    <name type="scientific">Necator americanus</name>
    <name type="common">Human hookworm</name>
    <dbReference type="NCBI Taxonomy" id="51031"/>
    <lineage>
        <taxon>Eukaryota</taxon>
        <taxon>Metazoa</taxon>
        <taxon>Ecdysozoa</taxon>
        <taxon>Nematoda</taxon>
        <taxon>Chromadorea</taxon>
        <taxon>Rhabditida</taxon>
        <taxon>Rhabditina</taxon>
        <taxon>Rhabditomorpha</taxon>
        <taxon>Strongyloidea</taxon>
        <taxon>Ancylostomatidae</taxon>
        <taxon>Bunostominae</taxon>
        <taxon>Necator</taxon>
    </lineage>
</organism>